<comment type="caution">
    <text evidence="1">The sequence shown here is derived from an EMBL/GenBank/DDBJ whole genome shotgun (WGS) entry which is preliminary data.</text>
</comment>
<dbReference type="AlphaFoldDB" id="A0AAD7FFI1"/>
<keyword evidence="2" id="KW-1185">Reference proteome</keyword>
<reference evidence="1" key="1">
    <citation type="submission" date="2023-03" db="EMBL/GenBank/DDBJ databases">
        <title>Massive genome expansion in bonnet fungi (Mycena s.s.) driven by repeated elements and novel gene families across ecological guilds.</title>
        <authorList>
            <consortium name="Lawrence Berkeley National Laboratory"/>
            <person name="Harder C.B."/>
            <person name="Miyauchi S."/>
            <person name="Viragh M."/>
            <person name="Kuo A."/>
            <person name="Thoen E."/>
            <person name="Andreopoulos B."/>
            <person name="Lu D."/>
            <person name="Skrede I."/>
            <person name="Drula E."/>
            <person name="Henrissat B."/>
            <person name="Morin E."/>
            <person name="Kohler A."/>
            <person name="Barry K."/>
            <person name="LaButti K."/>
            <person name="Morin E."/>
            <person name="Salamov A."/>
            <person name="Lipzen A."/>
            <person name="Mereny Z."/>
            <person name="Hegedus B."/>
            <person name="Baldrian P."/>
            <person name="Stursova M."/>
            <person name="Weitz H."/>
            <person name="Taylor A."/>
            <person name="Grigoriev I.V."/>
            <person name="Nagy L.G."/>
            <person name="Martin F."/>
            <person name="Kauserud H."/>
        </authorList>
    </citation>
    <scope>NUCLEOTIDE SEQUENCE</scope>
    <source>
        <strain evidence="1">CBHHK067</strain>
    </source>
</reference>
<evidence type="ECO:0000313" key="2">
    <source>
        <dbReference type="Proteomes" id="UP001221757"/>
    </source>
</evidence>
<protein>
    <recommendedName>
        <fullName evidence="3">Retrotransposon gag domain-containing protein</fullName>
    </recommendedName>
</protein>
<organism evidence="1 2">
    <name type="scientific">Mycena rosella</name>
    <name type="common">Pink bonnet</name>
    <name type="synonym">Agaricus rosellus</name>
    <dbReference type="NCBI Taxonomy" id="1033263"/>
    <lineage>
        <taxon>Eukaryota</taxon>
        <taxon>Fungi</taxon>
        <taxon>Dikarya</taxon>
        <taxon>Basidiomycota</taxon>
        <taxon>Agaricomycotina</taxon>
        <taxon>Agaricomycetes</taxon>
        <taxon>Agaricomycetidae</taxon>
        <taxon>Agaricales</taxon>
        <taxon>Marasmiineae</taxon>
        <taxon>Mycenaceae</taxon>
        <taxon>Mycena</taxon>
    </lineage>
</organism>
<dbReference type="Proteomes" id="UP001221757">
    <property type="component" value="Unassembled WGS sequence"/>
</dbReference>
<dbReference type="EMBL" id="JARKIE010000837">
    <property type="protein sequence ID" value="KAJ7615689.1"/>
    <property type="molecule type" value="Genomic_DNA"/>
</dbReference>
<name>A0AAD7FFI1_MYCRO</name>
<proteinExistence type="predicted"/>
<sequence length="231" mass="25788">MSKLEFPKLTDEPTPMSIHGWLSRCEDMFEAWQAQNADKKMEPHILIILAGLWMEEPTAATWWNENRTELKKLTAWDKFAQKVKDRFVPTNWRMTALSSFYSIHQGSLSFPEFAKSLQRARNALVSAGVGYTTNDSILKNHLLFHAHPVLCLRVCGQQAFPYASMKVDGLIASMALTWESLIAERVIKFIPPTTLPPLSIPSIPVVSSSSLPTPISSTPTPTSSAFGPLIC</sequence>
<gene>
    <name evidence="1" type="ORF">B0H17DRAFT_1152833</name>
</gene>
<evidence type="ECO:0008006" key="3">
    <source>
        <dbReference type="Google" id="ProtNLM"/>
    </source>
</evidence>
<evidence type="ECO:0000313" key="1">
    <source>
        <dbReference type="EMBL" id="KAJ7615689.1"/>
    </source>
</evidence>
<accession>A0AAD7FFI1</accession>